<feature type="compositionally biased region" description="Pro residues" evidence="7">
    <location>
        <begin position="1291"/>
        <end position="1322"/>
    </location>
</feature>
<feature type="disulfide bond" evidence="6">
    <location>
        <begin position="242"/>
        <end position="251"/>
    </location>
</feature>
<keyword evidence="3" id="KW-0677">Repeat</keyword>
<feature type="domain" description="EGF-like" evidence="10">
    <location>
        <begin position="410"/>
        <end position="447"/>
    </location>
</feature>
<feature type="region of interest" description="Disordered" evidence="7">
    <location>
        <begin position="1285"/>
        <end position="1353"/>
    </location>
</feature>
<feature type="domain" description="EGF-like" evidence="10">
    <location>
        <begin position="682"/>
        <end position="719"/>
    </location>
</feature>
<feature type="disulfide bond" evidence="6">
    <location>
        <begin position="478"/>
        <end position="487"/>
    </location>
</feature>
<feature type="disulfide bond" evidence="6">
    <location>
        <begin position="379"/>
        <end position="396"/>
    </location>
</feature>
<dbReference type="InterPro" id="IPR000742">
    <property type="entry name" value="EGF"/>
</dbReference>
<name>A0A8B8A1A4_ACAPL</name>
<evidence type="ECO:0000256" key="1">
    <source>
        <dbReference type="ARBA" id="ARBA00022536"/>
    </source>
</evidence>
<feature type="signal peptide" evidence="9">
    <location>
        <begin position="1"/>
        <end position="23"/>
    </location>
</feature>
<sequence>MAVLSRRGVLLAFLSSILAGVWCYPSGAPTGACVSMLPGHTDNNGVQIPGQDRSTSPYTVTADAVDFVAEQTITVTVSGSVQFLGVLLQARLVNTSTPVGTFTPVSSGLKTITCSSAGDAVTHSARLQTTTSISVEWTAPIQDISDIEFVATVVYTEELFWTQLKSSVIAAVPDVCDPNPCLNGGTCFKTGDKRSYFCGCPTNSNLGLHCEVILNPCDPNPCRNGGECYRSAVSTASYVCLCSGPFDGHHCENVTAPCSPNPCLNGGICVESNGTFSCYCPVDRHGPLCENPVISCSANPCLNGATCLNTATGYECICTFGWSGDNCGTSLTCTADSCLNNGTCFDSSPAGSMMYHCQCGIYHTGSRCETADPCRANPCANGGTCTQVGDTVDFTCSCINGFEGDQCETTTNPCLSSPCLNGGKCFRDAEGRTFCQCPSNYTGTTCQTRVHPCMLPITPCMNGGTCFNGNGFTYFCSCVSGYSGQNCEVLTDPCVSAPCLNGATCQLGTGDEPYVCMCPVEFFGLNCQNRGACSGVTCANGGTCVPREDQLAYTCQCAPSYDGDFCQYANNCELNNCCSEGSTCRYIGQGFTECTCPRRPCYNFLIPAEMGGTCVPTGGGNRRCDCLAVYSGTDCEIYTDPCTPERNPCLNGECRIVLDATRSSRCICEADYQGENCSVYNGTAGCDTIQCLNGGECINSVQAGPVCVCGDDFSGLRCETPINLAPTFTGCPSGVNPSFPLNQGSNMAFIDLRITAVDQHNRPLSLTVTDGLQFPSTITFTEEYRPGKAITVLAVDGEGRNSTCSFLLRIFDNESPSVECPGEVSAITTEDSVTVVFPTATATDNLGITEPLQYTPANGSQFAVGANTVLAKALDTFDNQGECSFKVVVHKKDSDCTASTSPDNGASECVVDGERRTCAVSCNEGFGNAVGIEQYTCRYENPAYWEPRPNTDICVPFKPGNGISKVVSIRFSIESTLCDAVDFMSSVVDSLTSSLQAQGVCDPNDSSMSCGIVAACGNGGSSSRRRRANTDLDAEVELTSLASEGDTNTDVLARLDQTVDIVQAAAVTGSLTVEVDGTTFTNEPTAYGESDARWNCKPGQIIKSSGCLSCPPGTFHNTASNTCSSCPANTYQNKPEQESCTPCPEGSETQQTGAFSAEHCVKTGKEPVVGPWTPTLIGIVAGAGGLIVLLLVILACVYVVRSSRHRSNNSQQDKNGSLSNFTHLNKAYDETDEPEMQFHGGVSLSSDTTYQNVVDDDVLDTGSTDHLVRIPSLSQYSDYYATLNARSAPVPDTPPPPPPVAAPAPPQVNGGPPSPPPPPPGPDLNANNSNAGADHTYQNGDVANVGGKAKFQV</sequence>
<dbReference type="CDD" id="cd00054">
    <property type="entry name" value="EGF_CA"/>
    <property type="match status" value="5"/>
</dbReference>
<protein>
    <submittedName>
        <fullName evidence="14">Sushi, von Willebrand factor type A, EGF and pentraxin domain-containing protein 1-like</fullName>
    </submittedName>
</protein>
<dbReference type="FunFam" id="2.10.25.10:FF:000012">
    <property type="entry name" value="Delta-like protein"/>
    <property type="match status" value="1"/>
</dbReference>
<feature type="disulfide bond" evidence="6">
    <location>
        <begin position="668"/>
        <end position="677"/>
    </location>
</feature>
<accession>A0A8B8A1A4</accession>
<keyword evidence="1 6" id="KW-0245">EGF-like domain</keyword>
<feature type="disulfide bond" evidence="6">
    <location>
        <begin position="499"/>
        <end position="516"/>
    </location>
</feature>
<dbReference type="InterPro" id="IPR003410">
    <property type="entry name" value="HYR_dom"/>
</dbReference>
<keyword evidence="8" id="KW-0472">Membrane</keyword>
<evidence type="ECO:0000259" key="11">
    <source>
        <dbReference type="PROSITE" id="PS50825"/>
    </source>
</evidence>
<dbReference type="PROSITE" id="PS00010">
    <property type="entry name" value="ASX_HYDROXYL"/>
    <property type="match status" value="1"/>
</dbReference>
<evidence type="ECO:0000313" key="13">
    <source>
        <dbReference type="Proteomes" id="UP000694845"/>
    </source>
</evidence>
<dbReference type="Pfam" id="PF00008">
    <property type="entry name" value="EGF"/>
    <property type="match status" value="6"/>
</dbReference>
<dbReference type="PROSITE" id="PS00022">
    <property type="entry name" value="EGF_1"/>
    <property type="match status" value="11"/>
</dbReference>
<feature type="domain" description="HYR" evidence="11">
    <location>
        <begin position="811"/>
        <end position="891"/>
    </location>
</feature>
<dbReference type="OrthoDB" id="430340at2759"/>
<evidence type="ECO:0000256" key="5">
    <source>
        <dbReference type="ARBA" id="ARBA00023180"/>
    </source>
</evidence>
<feature type="disulfide bond" evidence="6">
    <location>
        <begin position="359"/>
        <end position="368"/>
    </location>
</feature>
<evidence type="ECO:0000256" key="6">
    <source>
        <dbReference type="PROSITE-ProRule" id="PRU00076"/>
    </source>
</evidence>
<keyword evidence="4 6" id="KW-1015">Disulfide bond</keyword>
<dbReference type="InterPro" id="IPR000152">
    <property type="entry name" value="EGF-type_Asp/Asn_hydroxyl_site"/>
</dbReference>
<feature type="disulfide bond" evidence="6">
    <location>
        <begin position="518"/>
        <end position="527"/>
    </location>
</feature>
<feature type="transmembrane region" description="Helical" evidence="8">
    <location>
        <begin position="1176"/>
        <end position="1200"/>
    </location>
</feature>
<evidence type="ECO:0000256" key="7">
    <source>
        <dbReference type="SAM" id="MobiDB-lite"/>
    </source>
</evidence>
<feature type="compositionally biased region" description="Polar residues" evidence="7">
    <location>
        <begin position="1325"/>
        <end position="1341"/>
    </location>
</feature>
<feature type="disulfide bond" evidence="6">
    <location>
        <begin position="626"/>
        <end position="635"/>
    </location>
</feature>
<evidence type="ECO:0000259" key="10">
    <source>
        <dbReference type="PROSITE" id="PS50026"/>
    </source>
</evidence>
<dbReference type="Pfam" id="PF02494">
    <property type="entry name" value="HYR"/>
    <property type="match status" value="1"/>
</dbReference>
<feature type="disulfide bond" evidence="6">
    <location>
        <begin position="181"/>
        <end position="198"/>
    </location>
</feature>
<feature type="domain" description="EGF-like" evidence="10">
    <location>
        <begin position="292"/>
        <end position="328"/>
    </location>
</feature>
<dbReference type="FunFam" id="2.10.25.10:FF:000066">
    <property type="entry name" value="FAT atypical cadherin 4"/>
    <property type="match status" value="1"/>
</dbReference>
<proteinExistence type="predicted"/>
<dbReference type="SMART" id="SM01411">
    <property type="entry name" value="Ephrin_rec_like"/>
    <property type="match status" value="1"/>
</dbReference>
<keyword evidence="2 9" id="KW-0732">Signal</keyword>
<feature type="disulfide bond" evidence="6">
    <location>
        <begin position="538"/>
        <end position="555"/>
    </location>
</feature>
<dbReference type="GO" id="GO:0032991">
    <property type="term" value="C:protein-containing complex"/>
    <property type="evidence" value="ECO:0007669"/>
    <property type="project" value="TreeGrafter"/>
</dbReference>
<keyword evidence="5" id="KW-0325">Glycoprotein</keyword>
<feature type="domain" description="Reelin" evidence="12">
    <location>
        <begin position="18"/>
        <end position="189"/>
    </location>
</feature>
<feature type="domain" description="EGF-like" evidence="10">
    <location>
        <begin position="529"/>
        <end position="567"/>
    </location>
</feature>
<comment type="caution">
    <text evidence="6">Lacks conserved residue(s) required for the propagation of feature annotation.</text>
</comment>
<keyword evidence="8" id="KW-0812">Transmembrane</keyword>
<evidence type="ECO:0000259" key="12">
    <source>
        <dbReference type="PROSITE" id="PS51019"/>
    </source>
</evidence>
<dbReference type="Gene3D" id="2.60.40.4060">
    <property type="entry name" value="Reeler domain"/>
    <property type="match status" value="1"/>
</dbReference>
<dbReference type="SUPFAM" id="SSF57196">
    <property type="entry name" value="EGF/Laminin"/>
    <property type="match status" value="12"/>
</dbReference>
<dbReference type="GO" id="GO:0005509">
    <property type="term" value="F:calcium ion binding"/>
    <property type="evidence" value="ECO:0007669"/>
    <property type="project" value="InterPro"/>
</dbReference>
<feature type="domain" description="EGF-like" evidence="10">
    <location>
        <begin position="490"/>
        <end position="528"/>
    </location>
</feature>
<gene>
    <name evidence="14" type="primary">LOC110990440</name>
</gene>
<feature type="domain" description="EGF-like" evidence="10">
    <location>
        <begin position="213"/>
        <end position="252"/>
    </location>
</feature>
<dbReference type="GO" id="GO:0007157">
    <property type="term" value="P:heterophilic cell-cell adhesion via plasma membrane cell adhesion molecules"/>
    <property type="evidence" value="ECO:0007669"/>
    <property type="project" value="TreeGrafter"/>
</dbReference>
<dbReference type="PROSITE" id="PS01186">
    <property type="entry name" value="EGF_2"/>
    <property type="match status" value="4"/>
</dbReference>
<keyword evidence="8" id="KW-1133">Transmembrane helix</keyword>
<evidence type="ECO:0000256" key="9">
    <source>
        <dbReference type="SAM" id="SignalP"/>
    </source>
</evidence>
<feature type="domain" description="EGF-like" evidence="10">
    <location>
        <begin position="638"/>
        <end position="678"/>
    </location>
</feature>
<evidence type="ECO:0000256" key="4">
    <source>
        <dbReference type="ARBA" id="ARBA00023157"/>
    </source>
</evidence>
<dbReference type="GO" id="GO:0045197">
    <property type="term" value="P:establishment or maintenance of epithelial cell apical/basal polarity"/>
    <property type="evidence" value="ECO:0007669"/>
    <property type="project" value="TreeGrafter"/>
</dbReference>
<feature type="domain" description="EGF-like" evidence="10">
    <location>
        <begin position="172"/>
        <end position="211"/>
    </location>
</feature>
<dbReference type="PROSITE" id="PS50026">
    <property type="entry name" value="EGF_3"/>
    <property type="match status" value="13"/>
</dbReference>
<feature type="disulfide bond" evidence="6">
    <location>
        <begin position="280"/>
        <end position="289"/>
    </location>
</feature>
<dbReference type="InterPro" id="IPR051022">
    <property type="entry name" value="Notch_Cell-Fate_Det"/>
</dbReference>
<dbReference type="PANTHER" id="PTHR24049">
    <property type="entry name" value="CRUMBS FAMILY MEMBER"/>
    <property type="match status" value="1"/>
</dbReference>
<dbReference type="SMART" id="SM00179">
    <property type="entry name" value="EGF_CA"/>
    <property type="match status" value="7"/>
</dbReference>
<keyword evidence="13" id="KW-1185">Reference proteome</keyword>
<dbReference type="Pfam" id="PF02014">
    <property type="entry name" value="Reeler"/>
    <property type="match status" value="1"/>
</dbReference>
<feature type="disulfide bond" evidence="6">
    <location>
        <begin position="649"/>
        <end position="666"/>
    </location>
</feature>
<feature type="disulfide bond" evidence="6">
    <location>
        <begin position="709"/>
        <end position="718"/>
    </location>
</feature>
<dbReference type="InterPro" id="IPR001881">
    <property type="entry name" value="EGF-like_Ca-bd_dom"/>
</dbReference>
<dbReference type="PROSITE" id="PS50825">
    <property type="entry name" value="HYR"/>
    <property type="match status" value="1"/>
</dbReference>
<evidence type="ECO:0000256" key="2">
    <source>
        <dbReference type="ARBA" id="ARBA00022729"/>
    </source>
</evidence>
<dbReference type="InterPro" id="IPR002861">
    <property type="entry name" value="Reeler_dom"/>
</dbReference>
<feature type="domain" description="EGF-like" evidence="10">
    <location>
        <begin position="597"/>
        <end position="636"/>
    </location>
</feature>
<evidence type="ECO:0000313" key="14">
    <source>
        <dbReference type="RefSeq" id="XP_022111137.1"/>
    </source>
</evidence>
<dbReference type="CDD" id="cd08544">
    <property type="entry name" value="Reeler"/>
    <property type="match status" value="1"/>
</dbReference>
<evidence type="ECO:0000256" key="8">
    <source>
        <dbReference type="SAM" id="Phobius"/>
    </source>
</evidence>
<dbReference type="PROSITE" id="PS51019">
    <property type="entry name" value="REELIN"/>
    <property type="match status" value="1"/>
</dbReference>
<dbReference type="Proteomes" id="UP000694845">
    <property type="component" value="Unplaced"/>
</dbReference>
<dbReference type="InterPro" id="IPR042307">
    <property type="entry name" value="Reeler_sf"/>
</dbReference>
<dbReference type="OMA" id="EPEMQFH"/>
<dbReference type="GeneID" id="110990440"/>
<dbReference type="RefSeq" id="XP_022111137.1">
    <property type="nucleotide sequence ID" value="XM_022255445.1"/>
</dbReference>
<dbReference type="PANTHER" id="PTHR24049:SF22">
    <property type="entry name" value="DROSOPHILA CRUMBS HOMOLOG"/>
    <property type="match status" value="1"/>
</dbReference>
<dbReference type="KEGG" id="aplc:110990440"/>
<dbReference type="Gene3D" id="2.10.25.10">
    <property type="entry name" value="Laminin"/>
    <property type="match status" value="12"/>
</dbReference>
<feature type="disulfide bond" evidence="6">
    <location>
        <begin position="398"/>
        <end position="407"/>
    </location>
</feature>
<organism evidence="13 14">
    <name type="scientific">Acanthaster planci</name>
    <name type="common">Crown-of-thorns starfish</name>
    <dbReference type="NCBI Taxonomy" id="133434"/>
    <lineage>
        <taxon>Eukaryota</taxon>
        <taxon>Metazoa</taxon>
        <taxon>Echinodermata</taxon>
        <taxon>Eleutherozoa</taxon>
        <taxon>Asterozoa</taxon>
        <taxon>Asteroidea</taxon>
        <taxon>Valvatacea</taxon>
        <taxon>Valvatida</taxon>
        <taxon>Acanthasteridae</taxon>
        <taxon>Acanthaster</taxon>
    </lineage>
</organism>
<feature type="disulfide bond" evidence="6">
    <location>
        <begin position="437"/>
        <end position="446"/>
    </location>
</feature>
<feature type="domain" description="EGF-like" evidence="10">
    <location>
        <begin position="449"/>
        <end position="488"/>
    </location>
</feature>
<feature type="disulfide bond" evidence="6">
    <location>
        <begin position="318"/>
        <end position="327"/>
    </location>
</feature>
<dbReference type="SMART" id="SM00181">
    <property type="entry name" value="EGF"/>
    <property type="match status" value="13"/>
</dbReference>
<feature type="domain" description="EGF-like" evidence="10">
    <location>
        <begin position="370"/>
        <end position="408"/>
    </location>
</feature>
<feature type="domain" description="EGF-like" evidence="10">
    <location>
        <begin position="329"/>
        <end position="369"/>
    </location>
</feature>
<feature type="chain" id="PRO_5034209279" evidence="9">
    <location>
        <begin position="24"/>
        <end position="1353"/>
    </location>
</feature>
<feature type="disulfide bond" evidence="6">
    <location>
        <begin position="557"/>
        <end position="566"/>
    </location>
</feature>
<feature type="domain" description="EGF-like" evidence="10">
    <location>
        <begin position="254"/>
        <end position="290"/>
    </location>
</feature>
<reference evidence="14" key="1">
    <citation type="submission" date="2025-08" db="UniProtKB">
        <authorList>
            <consortium name="RefSeq"/>
        </authorList>
    </citation>
    <scope>IDENTIFICATION</scope>
</reference>
<evidence type="ECO:0000256" key="3">
    <source>
        <dbReference type="ARBA" id="ARBA00022737"/>
    </source>
</evidence>
<dbReference type="GO" id="GO:0005886">
    <property type="term" value="C:plasma membrane"/>
    <property type="evidence" value="ECO:0007669"/>
    <property type="project" value="TreeGrafter"/>
</dbReference>